<evidence type="ECO:0000256" key="2">
    <source>
        <dbReference type="ARBA" id="ARBA00005694"/>
    </source>
</evidence>
<keyword evidence="6 11" id="KW-0805">Transcription regulation</keyword>
<evidence type="ECO:0000313" key="16">
    <source>
        <dbReference type="Proteomes" id="UP001642487"/>
    </source>
</evidence>
<dbReference type="PROSITE" id="PS50114">
    <property type="entry name" value="GATA_ZN_FINGER_2"/>
    <property type="match status" value="1"/>
</dbReference>
<feature type="domain" description="GATA-type" evidence="14">
    <location>
        <begin position="222"/>
        <end position="258"/>
    </location>
</feature>
<dbReference type="PANTHER" id="PTHR45658:SF18">
    <property type="entry name" value="PROTEIN GAT2"/>
    <property type="match status" value="1"/>
</dbReference>
<dbReference type="EMBL" id="OZ021745">
    <property type="protein sequence ID" value="CAK9312961.1"/>
    <property type="molecule type" value="Genomic_DNA"/>
</dbReference>
<evidence type="ECO:0000256" key="3">
    <source>
        <dbReference type="ARBA" id="ARBA00022723"/>
    </source>
</evidence>
<feature type="region of interest" description="Disordered" evidence="13">
    <location>
        <begin position="145"/>
        <end position="226"/>
    </location>
</feature>
<reference evidence="15 16" key="1">
    <citation type="submission" date="2024-03" db="EMBL/GenBank/DDBJ databases">
        <authorList>
            <person name="Gkanogiannis A."/>
            <person name="Becerra Lopez-Lavalle L."/>
        </authorList>
    </citation>
    <scope>NUCLEOTIDE SEQUENCE [LARGE SCALE GENOMIC DNA]</scope>
</reference>
<evidence type="ECO:0000259" key="14">
    <source>
        <dbReference type="PROSITE" id="PS50114"/>
    </source>
</evidence>
<evidence type="ECO:0000256" key="9">
    <source>
        <dbReference type="ARBA" id="ARBA00023163"/>
    </source>
</evidence>
<dbReference type="InterPro" id="IPR000679">
    <property type="entry name" value="Znf_GATA"/>
</dbReference>
<keyword evidence="4 12" id="KW-0863">Zinc-finger</keyword>
<name>A0ABP0XXS3_9ROSI</name>
<evidence type="ECO:0000256" key="11">
    <source>
        <dbReference type="PIRNR" id="PIRNR016992"/>
    </source>
</evidence>
<keyword evidence="7 11" id="KW-0238">DNA-binding</keyword>
<feature type="compositionally biased region" description="Polar residues" evidence="13">
    <location>
        <begin position="183"/>
        <end position="193"/>
    </location>
</feature>
<dbReference type="Gene3D" id="3.30.50.10">
    <property type="entry name" value="Erythroid Transcription Factor GATA-1, subunit A"/>
    <property type="match status" value="1"/>
</dbReference>
<dbReference type="PIRSF" id="PIRSF016992">
    <property type="entry name" value="TF_GATA_plant"/>
    <property type="match status" value="1"/>
</dbReference>
<organism evidence="15 16">
    <name type="scientific">Citrullus colocynthis</name>
    <name type="common">colocynth</name>
    <dbReference type="NCBI Taxonomy" id="252529"/>
    <lineage>
        <taxon>Eukaryota</taxon>
        <taxon>Viridiplantae</taxon>
        <taxon>Streptophyta</taxon>
        <taxon>Embryophyta</taxon>
        <taxon>Tracheophyta</taxon>
        <taxon>Spermatophyta</taxon>
        <taxon>Magnoliopsida</taxon>
        <taxon>eudicotyledons</taxon>
        <taxon>Gunneridae</taxon>
        <taxon>Pentapetalae</taxon>
        <taxon>rosids</taxon>
        <taxon>fabids</taxon>
        <taxon>Cucurbitales</taxon>
        <taxon>Cucurbitaceae</taxon>
        <taxon>Benincaseae</taxon>
        <taxon>Citrullus</taxon>
    </lineage>
</organism>
<evidence type="ECO:0000256" key="12">
    <source>
        <dbReference type="PROSITE-ProRule" id="PRU00094"/>
    </source>
</evidence>
<evidence type="ECO:0000256" key="1">
    <source>
        <dbReference type="ARBA" id="ARBA00004123"/>
    </source>
</evidence>
<evidence type="ECO:0000256" key="5">
    <source>
        <dbReference type="ARBA" id="ARBA00022833"/>
    </source>
</evidence>
<comment type="similarity">
    <text evidence="2 11">Belongs to the type IV zinc-finger family. Class A subfamily.</text>
</comment>
<evidence type="ECO:0000313" key="15">
    <source>
        <dbReference type="EMBL" id="CAK9312961.1"/>
    </source>
</evidence>
<evidence type="ECO:0000256" key="6">
    <source>
        <dbReference type="ARBA" id="ARBA00023015"/>
    </source>
</evidence>
<dbReference type="InterPro" id="IPR051140">
    <property type="entry name" value="GATA_TF"/>
</dbReference>
<proteinExistence type="inferred from homology"/>
<keyword evidence="16" id="KW-1185">Reference proteome</keyword>
<dbReference type="Proteomes" id="UP001642487">
    <property type="component" value="Chromosome 11"/>
</dbReference>
<dbReference type="InterPro" id="IPR013088">
    <property type="entry name" value="Znf_NHR/GATA"/>
</dbReference>
<keyword evidence="3" id="KW-0479">Metal-binding</keyword>
<feature type="compositionally biased region" description="Basic residues" evidence="13">
    <location>
        <begin position="158"/>
        <end position="168"/>
    </location>
</feature>
<protein>
    <recommendedName>
        <fullName evidence="11">GATA transcription factor</fullName>
    </recommendedName>
</protein>
<dbReference type="SMART" id="SM00401">
    <property type="entry name" value="ZnF_GATA"/>
    <property type="match status" value="1"/>
</dbReference>
<dbReference type="PANTHER" id="PTHR45658">
    <property type="entry name" value="GATA TRANSCRIPTION FACTOR"/>
    <property type="match status" value="1"/>
</dbReference>
<dbReference type="Pfam" id="PF00320">
    <property type="entry name" value="GATA"/>
    <property type="match status" value="1"/>
</dbReference>
<keyword evidence="8 11" id="KW-0010">Activator</keyword>
<accession>A0ABP0XXS3</accession>
<keyword evidence="5" id="KW-0862">Zinc</keyword>
<dbReference type="SUPFAM" id="SSF57716">
    <property type="entry name" value="Glucocorticoid receptor-like (DNA-binding domain)"/>
    <property type="match status" value="1"/>
</dbReference>
<evidence type="ECO:0000256" key="8">
    <source>
        <dbReference type="ARBA" id="ARBA00023159"/>
    </source>
</evidence>
<keyword evidence="9 11" id="KW-0804">Transcription</keyword>
<dbReference type="PROSITE" id="PS00344">
    <property type="entry name" value="GATA_ZN_FINGER_1"/>
    <property type="match status" value="1"/>
</dbReference>
<keyword evidence="10 11" id="KW-0539">Nucleus</keyword>
<evidence type="ECO:0000256" key="4">
    <source>
        <dbReference type="ARBA" id="ARBA00022771"/>
    </source>
</evidence>
<dbReference type="InterPro" id="IPR016679">
    <property type="entry name" value="TF_GATA_pln"/>
</dbReference>
<evidence type="ECO:0000256" key="10">
    <source>
        <dbReference type="ARBA" id="ARBA00023242"/>
    </source>
</evidence>
<evidence type="ECO:0000256" key="13">
    <source>
        <dbReference type="SAM" id="MobiDB-lite"/>
    </source>
</evidence>
<sequence length="338" mass="37160">MEAPEYFQINGYCSQFATHSSSDNDSATATATAAGPEHFIVEELLDFSNDDDAVIGDGGGLSYNNNNNGNNNSTECSTVTVIESCNSSSFLEDISGSNLTDAHFSSELCVPYDDLAELEWLSHFVEESFSSEDMQKLELISGVKVKEPAQSPQPTVSHGRKARSKRSRAVPSNWNKSRLLPLSPTTEPEITTTAGPPHPIKKPPPKAATAKKKDSPEVGVSSGEGRKCMHCATDKTPQWRTGPMGPKTLCNACGVRYKSGRLVPEYRPAASPTFVLTKHSNSHRKVLELRRQKELLKAQQQQQQHLLLDHHQDMIFDPSNGDGYLIHQHVGTDFRQLI</sequence>
<comment type="function">
    <text evidence="11">Transcriptional activator that specifically binds 5'-GATA-3' or 5'-GAT-3' motifs within gene promoters.</text>
</comment>
<evidence type="ECO:0000256" key="7">
    <source>
        <dbReference type="ARBA" id="ARBA00023125"/>
    </source>
</evidence>
<dbReference type="CDD" id="cd00202">
    <property type="entry name" value="ZnF_GATA"/>
    <property type="match status" value="1"/>
</dbReference>
<comment type="subcellular location">
    <subcellularLocation>
        <location evidence="1 11">Nucleus</location>
    </subcellularLocation>
</comment>
<gene>
    <name evidence="15" type="ORF">CITCOLO1_LOCUS4671</name>
</gene>